<evidence type="ECO:0000256" key="11">
    <source>
        <dbReference type="ARBA" id="ARBA00048179"/>
    </source>
</evidence>
<dbReference type="Proteomes" id="UP000434044">
    <property type="component" value="Unassembled WGS sequence"/>
</dbReference>
<keyword evidence="14" id="KW-1185">Reference proteome</keyword>
<keyword evidence="5" id="KW-0808">Transferase</keyword>
<accession>A0A6N8EE21</accession>
<keyword evidence="6" id="KW-0479">Metal-binding</keyword>
<dbReference type="InterPro" id="IPR027939">
    <property type="entry name" value="NMT1/THI5"/>
</dbReference>
<evidence type="ECO:0000256" key="1">
    <source>
        <dbReference type="ARBA" id="ARBA00003469"/>
    </source>
</evidence>
<evidence type="ECO:0000313" key="14">
    <source>
        <dbReference type="Proteomes" id="UP000434044"/>
    </source>
</evidence>
<dbReference type="PANTHER" id="PTHR31528:SF1">
    <property type="entry name" value="4-AMINO-5-HYDROXYMETHYL-2-METHYLPYRIMIDINE PHOSPHATE SYNTHASE THI11-RELATED"/>
    <property type="match status" value="1"/>
</dbReference>
<evidence type="ECO:0000256" key="3">
    <source>
        <dbReference type="ARBA" id="ARBA00009406"/>
    </source>
</evidence>
<evidence type="ECO:0000256" key="8">
    <source>
        <dbReference type="ARBA" id="ARBA00022977"/>
    </source>
</evidence>
<evidence type="ECO:0000313" key="13">
    <source>
        <dbReference type="EMBL" id="MTW22502.1"/>
    </source>
</evidence>
<organism evidence="13 14">
    <name type="scientific">Allochromatium palmeri</name>
    <dbReference type="NCBI Taxonomy" id="231048"/>
    <lineage>
        <taxon>Bacteria</taxon>
        <taxon>Pseudomonadati</taxon>
        <taxon>Pseudomonadota</taxon>
        <taxon>Gammaproteobacteria</taxon>
        <taxon>Chromatiales</taxon>
        <taxon>Chromatiaceae</taxon>
        <taxon>Allochromatium</taxon>
    </lineage>
</organism>
<dbReference type="SUPFAM" id="SSF53850">
    <property type="entry name" value="Periplasmic binding protein-like II"/>
    <property type="match status" value="1"/>
</dbReference>
<dbReference type="Gene3D" id="3.40.190.10">
    <property type="entry name" value="Periplasmic binding protein-like II"/>
    <property type="match status" value="2"/>
</dbReference>
<dbReference type="EMBL" id="WNKT01000042">
    <property type="protein sequence ID" value="MTW22502.1"/>
    <property type="molecule type" value="Genomic_DNA"/>
</dbReference>
<keyword evidence="9" id="KW-0408">Iron</keyword>
<comment type="subunit">
    <text evidence="4">Homodimer.</text>
</comment>
<protein>
    <recommendedName>
        <fullName evidence="10">Thiamine pyrimidine synthase</fullName>
    </recommendedName>
</protein>
<evidence type="ECO:0000259" key="12">
    <source>
        <dbReference type="Pfam" id="PF09084"/>
    </source>
</evidence>
<comment type="caution">
    <text evidence="13">The sequence shown here is derived from an EMBL/GenBank/DDBJ whole genome shotgun (WGS) entry which is preliminary data.</text>
</comment>
<comment type="pathway">
    <text evidence="2">Cofactor biosynthesis; thiamine diphosphate biosynthesis.</text>
</comment>
<keyword evidence="8" id="KW-0784">Thiamine biosynthesis</keyword>
<dbReference type="GO" id="GO:0046872">
    <property type="term" value="F:metal ion binding"/>
    <property type="evidence" value="ECO:0007669"/>
    <property type="project" value="UniProtKB-KW"/>
</dbReference>
<evidence type="ECO:0000256" key="2">
    <source>
        <dbReference type="ARBA" id="ARBA00004948"/>
    </source>
</evidence>
<evidence type="ECO:0000256" key="4">
    <source>
        <dbReference type="ARBA" id="ARBA00011738"/>
    </source>
</evidence>
<evidence type="ECO:0000256" key="7">
    <source>
        <dbReference type="ARBA" id="ARBA00022898"/>
    </source>
</evidence>
<dbReference type="GO" id="GO:0016740">
    <property type="term" value="F:transferase activity"/>
    <property type="evidence" value="ECO:0007669"/>
    <property type="project" value="UniProtKB-KW"/>
</dbReference>
<dbReference type="Pfam" id="PF09084">
    <property type="entry name" value="NMT1"/>
    <property type="match status" value="1"/>
</dbReference>
<dbReference type="AlphaFoldDB" id="A0A6N8EE21"/>
<comment type="catalytic activity">
    <reaction evidence="11">
        <text>N(6)-(pyridoxal phosphate)-L-lysyl-[4-amino-5-hydroxymethyl-2-methylpyrimidine phosphate synthase] + L-histidyl-[4-amino-5-hydroxymethyl-2-methylpyrimidine phosphate synthase] + 2 Fe(3+) + 4 H2O = L-lysyl-[4-amino-5-hydroxymethyl-2-methylpyrimidine phosphate synthase] + (2S)-2-amino-5-hydroxy-4-oxopentanoyl-[4-amino-5-hydroxymethyl-2-methylpyrimidine phosphate synthase] + 4-amino-2-methyl-5-(phosphooxymethyl)pyrimidine + 3-oxopropanoate + 2 Fe(2+) + 2 H(+)</text>
        <dbReference type="Rhea" id="RHEA:65756"/>
        <dbReference type="Rhea" id="RHEA-COMP:16892"/>
        <dbReference type="Rhea" id="RHEA-COMP:16893"/>
        <dbReference type="Rhea" id="RHEA-COMP:16894"/>
        <dbReference type="Rhea" id="RHEA-COMP:16895"/>
        <dbReference type="ChEBI" id="CHEBI:15377"/>
        <dbReference type="ChEBI" id="CHEBI:15378"/>
        <dbReference type="ChEBI" id="CHEBI:29033"/>
        <dbReference type="ChEBI" id="CHEBI:29034"/>
        <dbReference type="ChEBI" id="CHEBI:29969"/>
        <dbReference type="ChEBI" id="CHEBI:29979"/>
        <dbReference type="ChEBI" id="CHEBI:33190"/>
        <dbReference type="ChEBI" id="CHEBI:58354"/>
        <dbReference type="ChEBI" id="CHEBI:143915"/>
        <dbReference type="ChEBI" id="CHEBI:157692"/>
    </reaction>
    <physiologicalReaction direction="left-to-right" evidence="11">
        <dbReference type="Rhea" id="RHEA:65757"/>
    </physiologicalReaction>
</comment>
<proteinExistence type="inferred from homology"/>
<dbReference type="GO" id="GO:0009228">
    <property type="term" value="P:thiamine biosynthetic process"/>
    <property type="evidence" value="ECO:0007669"/>
    <property type="project" value="UniProtKB-KW"/>
</dbReference>
<evidence type="ECO:0000256" key="9">
    <source>
        <dbReference type="ARBA" id="ARBA00023004"/>
    </source>
</evidence>
<keyword evidence="7" id="KW-0663">Pyridoxal phosphate</keyword>
<name>A0A6N8EE21_9GAMM</name>
<dbReference type="OrthoDB" id="9791874at2"/>
<dbReference type="InterPro" id="IPR015168">
    <property type="entry name" value="SsuA/THI5"/>
</dbReference>
<sequence>MMRIVVLRVRGMVELLHGWRVLSRRAFGCAWRWAPLVMLLFIVPQTRAGSDAVVPPTPLLLMLAWQPQAQFAGYYVALEHGFYHEAGIELTILSADRGRSALAALRAGEVDLAVAWLAAAIKARADGAPLVNVAQLLPRSSVVLITRVSSGVHRLSDLGGRRVGMWMGDAALPVEALLREQNLEVERVPQSTTINLFLRGGVEAMSGMLYNEYHLLIDAGPEPEEVMVFPLAEHGIDFPEDGLYVLEQTQREKSAVIAAFVAATRRGWEQAFADPEGALDLVLRRQRAEYVPANRTHQRWMLEQIRAAMGEPGENGWDWRLHREDVERVGDLLQRLDMIDAVPSDIERLGAE</sequence>
<feature type="domain" description="SsuA/THI5-like" evidence="12">
    <location>
        <begin position="69"/>
        <end position="278"/>
    </location>
</feature>
<comment type="similarity">
    <text evidence="3">Belongs to the NMT1/THI5 family.</text>
</comment>
<comment type="function">
    <text evidence="1">Responsible for the formation of the pyrimidine heterocycle in the thiamine biosynthesis pathway. Catalyzes the formation of hydroxymethylpyrimidine phosphate (HMP-P) from histidine and pyridoxal phosphate (PLP). The protein uses PLP and the active site histidine to form HMP-P, generating an inactive enzyme. The enzyme can only undergo a single turnover, which suggests it is a suicide enzyme.</text>
</comment>
<evidence type="ECO:0000256" key="6">
    <source>
        <dbReference type="ARBA" id="ARBA00022723"/>
    </source>
</evidence>
<evidence type="ECO:0000256" key="10">
    <source>
        <dbReference type="ARBA" id="ARBA00033171"/>
    </source>
</evidence>
<reference evidence="13 14" key="1">
    <citation type="submission" date="2019-11" db="EMBL/GenBank/DDBJ databases">
        <title>Whole-genome sequence of the anaerobic purple sulfur bacterium Allochromatium palmeri DSM 15591.</title>
        <authorList>
            <person name="Kyndt J.A."/>
            <person name="Meyer T.E."/>
        </authorList>
    </citation>
    <scope>NUCLEOTIDE SEQUENCE [LARGE SCALE GENOMIC DNA]</scope>
    <source>
        <strain evidence="13 14">DSM 15591</strain>
    </source>
</reference>
<evidence type="ECO:0000256" key="5">
    <source>
        <dbReference type="ARBA" id="ARBA00022679"/>
    </source>
</evidence>
<gene>
    <name evidence="13" type="ORF">GJ668_15620</name>
</gene>
<dbReference type="PANTHER" id="PTHR31528">
    <property type="entry name" value="4-AMINO-5-HYDROXYMETHYL-2-METHYLPYRIMIDINE PHOSPHATE SYNTHASE THI11-RELATED"/>
    <property type="match status" value="1"/>
</dbReference>